<sequence>MIREHVRHLHHVIDDQSLPIRGAITGAALLSLPLFGTGVRALGSALELGQLVLPLLVLAHVPAVIALIAVWSIGCDVCRTGESA</sequence>
<keyword evidence="1" id="KW-0812">Transmembrane</keyword>
<accession>A0A1H3HPV9</accession>
<keyword evidence="1" id="KW-1133">Transmembrane helix</keyword>
<keyword evidence="1" id="KW-0472">Membrane</keyword>
<dbReference type="EMBL" id="FNPC01000003">
    <property type="protein sequence ID" value="SDY17265.1"/>
    <property type="molecule type" value="Genomic_DNA"/>
</dbReference>
<dbReference type="RefSeq" id="WP_092731762.1">
    <property type="nucleotide sequence ID" value="NZ_FNPC01000003.1"/>
</dbReference>
<feature type="transmembrane region" description="Helical" evidence="1">
    <location>
        <begin position="20"/>
        <end position="39"/>
    </location>
</feature>
<name>A0A1H3HPV9_9EURY</name>
<keyword evidence="3" id="KW-1185">Reference proteome</keyword>
<dbReference type="AlphaFoldDB" id="A0A1H3HPV9"/>
<protein>
    <submittedName>
        <fullName evidence="2">Uncharacterized protein</fullName>
    </submittedName>
</protein>
<feature type="transmembrane region" description="Helical" evidence="1">
    <location>
        <begin position="51"/>
        <end position="73"/>
    </location>
</feature>
<gene>
    <name evidence="2" type="ORF">SAMN05216564_103369</name>
</gene>
<organism evidence="2 3">
    <name type="scientific">Halopenitus persicus</name>
    <dbReference type="NCBI Taxonomy" id="1048396"/>
    <lineage>
        <taxon>Archaea</taxon>
        <taxon>Methanobacteriati</taxon>
        <taxon>Methanobacteriota</taxon>
        <taxon>Stenosarchaea group</taxon>
        <taxon>Halobacteria</taxon>
        <taxon>Halobacteriales</taxon>
        <taxon>Haloferacaceae</taxon>
        <taxon>Halopenitus</taxon>
    </lineage>
</organism>
<dbReference type="OrthoDB" id="275689at2157"/>
<evidence type="ECO:0000256" key="1">
    <source>
        <dbReference type="SAM" id="Phobius"/>
    </source>
</evidence>
<proteinExistence type="predicted"/>
<evidence type="ECO:0000313" key="2">
    <source>
        <dbReference type="EMBL" id="SDY17265.1"/>
    </source>
</evidence>
<reference evidence="3" key="1">
    <citation type="submission" date="2016-10" db="EMBL/GenBank/DDBJ databases">
        <authorList>
            <person name="Varghese N."/>
            <person name="Submissions S."/>
        </authorList>
    </citation>
    <scope>NUCLEOTIDE SEQUENCE [LARGE SCALE GENOMIC DNA]</scope>
    <source>
        <strain evidence="3">DC30,IBRC 10041,KCTC 4046</strain>
    </source>
</reference>
<evidence type="ECO:0000313" key="3">
    <source>
        <dbReference type="Proteomes" id="UP000199079"/>
    </source>
</evidence>
<dbReference type="Proteomes" id="UP000199079">
    <property type="component" value="Unassembled WGS sequence"/>
</dbReference>